<feature type="compositionally biased region" description="Low complexity" evidence="1">
    <location>
        <begin position="47"/>
        <end position="71"/>
    </location>
</feature>
<keyword evidence="2" id="KW-1133">Transmembrane helix</keyword>
<dbReference type="RefSeq" id="WP_179955512.1">
    <property type="nucleotide sequence ID" value="NZ_CP012159.1"/>
</dbReference>
<keyword evidence="2" id="KW-0812">Transmembrane</keyword>
<feature type="signal peptide" evidence="3">
    <location>
        <begin position="1"/>
        <end position="25"/>
    </location>
</feature>
<name>A0A0K1E9B3_CHOCO</name>
<dbReference type="STRING" id="52.CMC5_012880"/>
<organism evidence="4 5">
    <name type="scientific">Chondromyces crocatus</name>
    <dbReference type="NCBI Taxonomy" id="52"/>
    <lineage>
        <taxon>Bacteria</taxon>
        <taxon>Pseudomonadati</taxon>
        <taxon>Myxococcota</taxon>
        <taxon>Polyangia</taxon>
        <taxon>Polyangiales</taxon>
        <taxon>Polyangiaceae</taxon>
        <taxon>Chondromyces</taxon>
    </lineage>
</organism>
<evidence type="ECO:0000256" key="2">
    <source>
        <dbReference type="SAM" id="Phobius"/>
    </source>
</evidence>
<dbReference type="Proteomes" id="UP000067626">
    <property type="component" value="Chromosome"/>
</dbReference>
<accession>A0A0K1E9B3</accession>
<dbReference type="AlphaFoldDB" id="A0A0K1E9B3"/>
<evidence type="ECO:0000256" key="1">
    <source>
        <dbReference type="SAM" id="MobiDB-lite"/>
    </source>
</evidence>
<dbReference type="Gene3D" id="1.25.40.10">
    <property type="entry name" value="Tetratricopeptide repeat domain"/>
    <property type="match status" value="1"/>
</dbReference>
<keyword evidence="2" id="KW-0472">Membrane</keyword>
<dbReference type="InterPro" id="IPR011990">
    <property type="entry name" value="TPR-like_helical_dom_sf"/>
</dbReference>
<sequence length="341" mass="34916">MRSRSLISLGLLLFTAIAAPRSALAGKPQAGPDAPAPPPAAAPAPATPAAAPAAAPEAAAPAPPAGANDPNARAAQLYQEGNEFYDQGKYAEAEVKYQAAWDLAQSFDVAGNLGNTEMLTGQYRDAAEHLTYALKTFPLGGTPQKRKFLEDLLDKAKAQIGTLQIAVNLNGAEVRLDGKRIGESPILGELFVAPGEREIEVRRGTLQVKRSILVAKGSSQRVAVQLESGPRKEILITGGAVGAAGIGLGVVFAILSSGKGSDAAAEPMGSPVRAGLRDDQTVFGNVSFWSFVGGGLALAGTGVYWLIAASEPAPTTTPVRGLRATPIVTGQGGGLMLGGSF</sequence>
<feature type="region of interest" description="Disordered" evidence="1">
    <location>
        <begin position="25"/>
        <end position="71"/>
    </location>
</feature>
<feature type="compositionally biased region" description="Pro residues" evidence="1">
    <location>
        <begin position="34"/>
        <end position="46"/>
    </location>
</feature>
<evidence type="ECO:0000313" key="4">
    <source>
        <dbReference type="EMBL" id="AKT37158.1"/>
    </source>
</evidence>
<evidence type="ECO:0000256" key="3">
    <source>
        <dbReference type="SAM" id="SignalP"/>
    </source>
</evidence>
<proteinExistence type="predicted"/>
<keyword evidence="3" id="KW-0732">Signal</keyword>
<feature type="transmembrane region" description="Helical" evidence="2">
    <location>
        <begin position="286"/>
        <end position="307"/>
    </location>
</feature>
<keyword evidence="5" id="KW-1185">Reference proteome</keyword>
<evidence type="ECO:0000313" key="5">
    <source>
        <dbReference type="Proteomes" id="UP000067626"/>
    </source>
</evidence>
<dbReference type="KEGG" id="ccro:CMC5_012880"/>
<dbReference type="EMBL" id="CP012159">
    <property type="protein sequence ID" value="AKT37158.1"/>
    <property type="molecule type" value="Genomic_DNA"/>
</dbReference>
<evidence type="ECO:0008006" key="6">
    <source>
        <dbReference type="Google" id="ProtNLM"/>
    </source>
</evidence>
<dbReference type="SUPFAM" id="SSF48452">
    <property type="entry name" value="TPR-like"/>
    <property type="match status" value="1"/>
</dbReference>
<feature type="chain" id="PRO_5005459087" description="PEGA domain-containing protein" evidence="3">
    <location>
        <begin position="26"/>
        <end position="341"/>
    </location>
</feature>
<feature type="transmembrane region" description="Helical" evidence="2">
    <location>
        <begin position="234"/>
        <end position="255"/>
    </location>
</feature>
<protein>
    <recommendedName>
        <fullName evidence="6">PEGA domain-containing protein</fullName>
    </recommendedName>
</protein>
<reference evidence="4 5" key="1">
    <citation type="submission" date="2015-07" db="EMBL/GenBank/DDBJ databases">
        <title>Genome analysis of myxobacterium Chondromyces crocatus Cm c5 reveals a high potential for natural compound synthesis and the genetic basis for the loss of fruiting body formation.</title>
        <authorList>
            <person name="Zaburannyi N."/>
            <person name="Bunk B."/>
            <person name="Maier J."/>
            <person name="Overmann J."/>
            <person name="Mueller R."/>
        </authorList>
    </citation>
    <scope>NUCLEOTIDE SEQUENCE [LARGE SCALE GENOMIC DNA]</scope>
    <source>
        <strain evidence="4 5">Cm c5</strain>
    </source>
</reference>
<gene>
    <name evidence="4" type="ORF">CMC5_012880</name>
</gene>